<organism evidence="2 3">
    <name type="scientific">Pseudonocardia adelaidensis</name>
    <dbReference type="NCBI Taxonomy" id="648754"/>
    <lineage>
        <taxon>Bacteria</taxon>
        <taxon>Bacillati</taxon>
        <taxon>Actinomycetota</taxon>
        <taxon>Actinomycetes</taxon>
        <taxon>Pseudonocardiales</taxon>
        <taxon>Pseudonocardiaceae</taxon>
        <taxon>Pseudonocardia</taxon>
    </lineage>
</organism>
<dbReference type="Proteomes" id="UP001500804">
    <property type="component" value="Unassembled WGS sequence"/>
</dbReference>
<accession>A0ABP9NEZ4</accession>
<feature type="region of interest" description="Disordered" evidence="1">
    <location>
        <begin position="49"/>
        <end position="82"/>
    </location>
</feature>
<dbReference type="EMBL" id="BAABJO010000005">
    <property type="protein sequence ID" value="GAA5116757.1"/>
    <property type="molecule type" value="Genomic_DNA"/>
</dbReference>
<keyword evidence="3" id="KW-1185">Reference proteome</keyword>
<feature type="compositionally biased region" description="Acidic residues" evidence="1">
    <location>
        <begin position="50"/>
        <end position="59"/>
    </location>
</feature>
<proteinExistence type="predicted"/>
<reference evidence="3" key="1">
    <citation type="journal article" date="2019" name="Int. J. Syst. Evol. Microbiol.">
        <title>The Global Catalogue of Microorganisms (GCM) 10K type strain sequencing project: providing services to taxonomists for standard genome sequencing and annotation.</title>
        <authorList>
            <consortium name="The Broad Institute Genomics Platform"/>
            <consortium name="The Broad Institute Genome Sequencing Center for Infectious Disease"/>
            <person name="Wu L."/>
            <person name="Ma J."/>
        </authorList>
    </citation>
    <scope>NUCLEOTIDE SEQUENCE [LARGE SCALE GENOMIC DNA]</scope>
    <source>
        <strain evidence="3">JCM 18302</strain>
    </source>
</reference>
<name>A0ABP9NEZ4_9PSEU</name>
<evidence type="ECO:0008006" key="4">
    <source>
        <dbReference type="Google" id="ProtNLM"/>
    </source>
</evidence>
<protein>
    <recommendedName>
        <fullName evidence="4">PAC domain-containing protein</fullName>
    </recommendedName>
</protein>
<feature type="compositionally biased region" description="Low complexity" evidence="1">
    <location>
        <begin position="65"/>
        <end position="74"/>
    </location>
</feature>
<evidence type="ECO:0000313" key="3">
    <source>
        <dbReference type="Proteomes" id="UP001500804"/>
    </source>
</evidence>
<evidence type="ECO:0000256" key="1">
    <source>
        <dbReference type="SAM" id="MobiDB-lite"/>
    </source>
</evidence>
<sequence>MDVHVSPLADRDSGVLGAAVAFLDVMDAGRLHSELESTLGQLERAYEELQPADEELETTNEERSGSTSSPPTSGCPWNSWPR</sequence>
<gene>
    <name evidence="2" type="ORF">GCM10023320_17780</name>
</gene>
<evidence type="ECO:0000313" key="2">
    <source>
        <dbReference type="EMBL" id="GAA5116757.1"/>
    </source>
</evidence>
<comment type="caution">
    <text evidence="2">The sequence shown here is derived from an EMBL/GenBank/DDBJ whole genome shotgun (WGS) entry which is preliminary data.</text>
</comment>
<dbReference type="RefSeq" id="WP_345604371.1">
    <property type="nucleotide sequence ID" value="NZ_BAABJO010000005.1"/>
</dbReference>